<dbReference type="RefSeq" id="WP_016186056.1">
    <property type="nucleotide sequence ID" value="NZ_ASWO01000003.1"/>
</dbReference>
<dbReference type="NCBIfam" id="TIGR01928">
    <property type="entry name" value="menC_lowGC_arch"/>
    <property type="match status" value="1"/>
</dbReference>
<evidence type="ECO:0000313" key="8">
    <source>
        <dbReference type="EMBL" id="EOT86217.1"/>
    </source>
</evidence>
<dbReference type="Pfam" id="PF13378">
    <property type="entry name" value="MR_MLE_C"/>
    <property type="match status" value="1"/>
</dbReference>
<dbReference type="Gene3D" id="3.30.390.10">
    <property type="entry name" value="Enolase-like, N-terminal domain"/>
    <property type="match status" value="1"/>
</dbReference>
<organism evidence="8 9">
    <name type="scientific">Enterococcus sulfureus ATCC 49903</name>
    <dbReference type="NCBI Taxonomy" id="1140003"/>
    <lineage>
        <taxon>Bacteria</taxon>
        <taxon>Bacillati</taxon>
        <taxon>Bacillota</taxon>
        <taxon>Bacilli</taxon>
        <taxon>Lactobacillales</taxon>
        <taxon>Enterococcaceae</taxon>
        <taxon>Enterococcus</taxon>
    </lineage>
</organism>
<dbReference type="UniPathway" id="UPA01057">
    <property type="reaction ID" value="UER00165"/>
</dbReference>
<comment type="cofactor">
    <cofactor evidence="1">
        <name>a divalent metal cation</name>
        <dbReference type="ChEBI" id="CHEBI:60240"/>
    </cofactor>
</comment>
<dbReference type="SUPFAM" id="SSF51604">
    <property type="entry name" value="Enolase C-terminal domain-like"/>
    <property type="match status" value="1"/>
</dbReference>
<dbReference type="InterPro" id="IPR013341">
    <property type="entry name" value="Mandelate_racemase_N_dom"/>
</dbReference>
<dbReference type="SFLD" id="SFLDF00009">
    <property type="entry name" value="o-succinylbenzoate_synthase"/>
    <property type="match status" value="1"/>
</dbReference>
<dbReference type="Proteomes" id="UP000015961">
    <property type="component" value="Unassembled WGS sequence"/>
</dbReference>
<dbReference type="AlphaFoldDB" id="S0NXA1"/>
<dbReference type="SFLD" id="SFLDS00001">
    <property type="entry name" value="Enolase"/>
    <property type="match status" value="1"/>
</dbReference>
<evidence type="ECO:0000256" key="1">
    <source>
        <dbReference type="ARBA" id="ARBA00001968"/>
    </source>
</evidence>
<evidence type="ECO:0000256" key="4">
    <source>
        <dbReference type="ARBA" id="ARBA00023239"/>
    </source>
</evidence>
<dbReference type="EC" id="4.2.1.113" evidence="5 6"/>
<dbReference type="GO" id="GO:0016854">
    <property type="term" value="F:racemase and epimerase activity"/>
    <property type="evidence" value="ECO:0007669"/>
    <property type="project" value="UniProtKB-ARBA"/>
</dbReference>
<comment type="caution">
    <text evidence="8">The sequence shown here is derived from an EMBL/GenBank/DDBJ whole genome shotgun (WGS) entry which is preliminary data.</text>
</comment>
<dbReference type="EMBL" id="ASWO01000003">
    <property type="protein sequence ID" value="EOT86217.1"/>
    <property type="molecule type" value="Genomic_DNA"/>
</dbReference>
<dbReference type="Gene3D" id="3.20.20.120">
    <property type="entry name" value="Enolase-like C-terminal domain"/>
    <property type="match status" value="1"/>
</dbReference>
<accession>S0NXA1</accession>
<keyword evidence="9" id="KW-1185">Reference proteome</keyword>
<dbReference type="InterPro" id="IPR013342">
    <property type="entry name" value="Mandelate_racemase_C"/>
</dbReference>
<dbReference type="SFLD" id="SFLDG00180">
    <property type="entry name" value="muconate_cycloisomerase"/>
    <property type="match status" value="1"/>
</dbReference>
<keyword evidence="4" id="KW-0456">Lyase</keyword>
<name>S0NXA1_9ENTE</name>
<dbReference type="GO" id="GO:0009234">
    <property type="term" value="P:menaquinone biosynthetic process"/>
    <property type="evidence" value="ECO:0007669"/>
    <property type="project" value="UniProtKB-UniRule"/>
</dbReference>
<dbReference type="UniPathway" id="UPA00079"/>
<dbReference type="InterPro" id="IPR036849">
    <property type="entry name" value="Enolase-like_C_sf"/>
</dbReference>
<dbReference type="STRING" id="1140003.OMY_01619"/>
<evidence type="ECO:0000256" key="5">
    <source>
        <dbReference type="ARBA" id="ARBA00029491"/>
    </source>
</evidence>
<dbReference type="GO" id="GO:0046872">
    <property type="term" value="F:metal ion binding"/>
    <property type="evidence" value="ECO:0007669"/>
    <property type="project" value="UniProtKB-KW"/>
</dbReference>
<evidence type="ECO:0000313" key="9">
    <source>
        <dbReference type="Proteomes" id="UP000015961"/>
    </source>
</evidence>
<protein>
    <recommendedName>
        <fullName evidence="5 6">o-succinylbenzoate synthase</fullName>
        <ecNumber evidence="5 6">4.2.1.113</ecNumber>
    </recommendedName>
</protein>
<keyword evidence="3" id="KW-0460">Magnesium</keyword>
<evidence type="ECO:0000259" key="7">
    <source>
        <dbReference type="SMART" id="SM00922"/>
    </source>
</evidence>
<evidence type="ECO:0000256" key="6">
    <source>
        <dbReference type="NCBIfam" id="TIGR01928"/>
    </source>
</evidence>
<evidence type="ECO:0000256" key="2">
    <source>
        <dbReference type="ARBA" id="ARBA00022723"/>
    </source>
</evidence>
<gene>
    <name evidence="8" type="ORF">I573_00970</name>
</gene>
<dbReference type="InterPro" id="IPR010197">
    <property type="entry name" value="OSBS/NAAAR"/>
</dbReference>
<sequence>MKIVKVQYQTGELPFLEPFQTSYGVTKTKSFAIVTVEDESGLVGIGELDALVTPDYIEETFQTSLLALDNWLIPSLVGQEWEHPKEVFELFATTQGFLMAKSALETACWDLFAKKEQSSLAAVLKGAPILDEAIEVGVSIGIILDLDSLVRKVATYLDQGYSRVKLKIKPGYDLEPLRVLRQAFPRLILMADANSAYENLDDWDLFDQLDRLNLAMIEQPFAKHDFVRHAQLQQQLNTVICLDENIRSLDDAKTAMALGSCRAVNLKIPRVGGIQPAREILAYLQQQDCLVWLGGMYEAGVGRAVNLQFSAFANFTYPGDLSASDRYFAEDIVTPKAEIHRGKLAIPQGVGIGVTLDSNIYKS</sequence>
<dbReference type="PANTHER" id="PTHR48073">
    <property type="entry name" value="O-SUCCINYLBENZOATE SYNTHASE-RELATED"/>
    <property type="match status" value="1"/>
</dbReference>
<dbReference type="InterPro" id="IPR029065">
    <property type="entry name" value="Enolase_C-like"/>
</dbReference>
<dbReference type="OrthoDB" id="9774531at2"/>
<keyword evidence="2" id="KW-0479">Metal-binding</keyword>
<proteinExistence type="predicted"/>
<dbReference type="PATRIC" id="fig|1140003.3.peg.1565"/>
<evidence type="ECO:0000256" key="3">
    <source>
        <dbReference type="ARBA" id="ARBA00022842"/>
    </source>
</evidence>
<dbReference type="SUPFAM" id="SSF54826">
    <property type="entry name" value="Enolase N-terminal domain-like"/>
    <property type="match status" value="1"/>
</dbReference>
<feature type="domain" description="Mandelate racemase/muconate lactonizing enzyme C-terminal" evidence="7">
    <location>
        <begin position="146"/>
        <end position="239"/>
    </location>
</feature>
<dbReference type="PANTHER" id="PTHR48073:SF5">
    <property type="entry name" value="O-SUCCINYLBENZOATE SYNTHASE"/>
    <property type="match status" value="1"/>
</dbReference>
<dbReference type="Pfam" id="PF02746">
    <property type="entry name" value="MR_MLE_N"/>
    <property type="match status" value="1"/>
</dbReference>
<dbReference type="InterPro" id="IPR029017">
    <property type="entry name" value="Enolase-like_N"/>
</dbReference>
<dbReference type="SMART" id="SM00922">
    <property type="entry name" value="MR_MLE"/>
    <property type="match status" value="1"/>
</dbReference>
<dbReference type="GO" id="GO:0043748">
    <property type="term" value="F:O-succinylbenzoate synthase activity"/>
    <property type="evidence" value="ECO:0007669"/>
    <property type="project" value="UniProtKB-EC"/>
</dbReference>
<dbReference type="eggNOG" id="COG4948">
    <property type="taxonomic scope" value="Bacteria"/>
</dbReference>
<reference evidence="8 9" key="1">
    <citation type="submission" date="2013-03" db="EMBL/GenBank/DDBJ databases">
        <title>The Genome Sequence of Enterococcus sulfureus ATCC_49903 (PacBio/Illumina hybrid assembly).</title>
        <authorList>
            <consortium name="The Broad Institute Genomics Platform"/>
            <consortium name="The Broad Institute Genome Sequencing Center for Infectious Disease"/>
            <person name="Earl A."/>
            <person name="Russ C."/>
            <person name="Gilmore M."/>
            <person name="Surin D."/>
            <person name="Walker B."/>
            <person name="Young S."/>
            <person name="Zeng Q."/>
            <person name="Gargeya S."/>
            <person name="Fitzgerald M."/>
            <person name="Haas B."/>
            <person name="Abouelleil A."/>
            <person name="Allen A.W."/>
            <person name="Alvarado L."/>
            <person name="Arachchi H.M."/>
            <person name="Berlin A.M."/>
            <person name="Chapman S.B."/>
            <person name="Gainer-Dewar J."/>
            <person name="Goldberg J."/>
            <person name="Griggs A."/>
            <person name="Gujja S."/>
            <person name="Hansen M."/>
            <person name="Howarth C."/>
            <person name="Imamovic A."/>
            <person name="Ireland A."/>
            <person name="Larimer J."/>
            <person name="McCowan C."/>
            <person name="Murphy C."/>
            <person name="Pearson M."/>
            <person name="Poon T.W."/>
            <person name="Priest M."/>
            <person name="Roberts A."/>
            <person name="Saif S."/>
            <person name="Shea T."/>
            <person name="Sisk P."/>
            <person name="Sykes S."/>
            <person name="Wortman J."/>
            <person name="Nusbaum C."/>
            <person name="Birren B."/>
        </authorList>
    </citation>
    <scope>NUCLEOTIDE SEQUENCE [LARGE SCALE GENOMIC DNA]</scope>
    <source>
        <strain evidence="8 9">ATCC 49903</strain>
    </source>
</reference>